<dbReference type="AlphaFoldDB" id="A0ABD0RDA9"/>
<sequence>RKREWFPVDEAIKVLQSHKPVHAEYLRRLRITRPSTNTNGNLLLPQTSPSTLTPLFTAPS</sequence>
<proteinExistence type="predicted"/>
<reference evidence="2 3" key="1">
    <citation type="submission" date="2024-05" db="EMBL/GenBank/DDBJ databases">
        <title>Genome sequencing and assembly of Indian major carp, Cirrhinus mrigala (Hamilton, 1822).</title>
        <authorList>
            <person name="Mohindra V."/>
            <person name="Chowdhury L.M."/>
            <person name="Lal K."/>
            <person name="Jena J.K."/>
        </authorList>
    </citation>
    <scope>NUCLEOTIDE SEQUENCE [LARGE SCALE GENOMIC DNA]</scope>
    <source>
        <strain evidence="2">CM1030</strain>
        <tissue evidence="2">Blood</tissue>
    </source>
</reference>
<name>A0ABD0RDA9_CIRMR</name>
<evidence type="ECO:0000313" key="3">
    <source>
        <dbReference type="Proteomes" id="UP001529510"/>
    </source>
</evidence>
<accession>A0ABD0RDA9</accession>
<feature type="non-terminal residue" evidence="2">
    <location>
        <position position="60"/>
    </location>
</feature>
<dbReference type="EMBL" id="JAMKFB020000004">
    <property type="protein sequence ID" value="KAL0196523.1"/>
    <property type="molecule type" value="Genomic_DNA"/>
</dbReference>
<keyword evidence="3" id="KW-1185">Reference proteome</keyword>
<gene>
    <name evidence="2" type="ORF">M9458_010095</name>
</gene>
<dbReference type="Proteomes" id="UP001529510">
    <property type="component" value="Unassembled WGS sequence"/>
</dbReference>
<organism evidence="2 3">
    <name type="scientific">Cirrhinus mrigala</name>
    <name type="common">Mrigala</name>
    <dbReference type="NCBI Taxonomy" id="683832"/>
    <lineage>
        <taxon>Eukaryota</taxon>
        <taxon>Metazoa</taxon>
        <taxon>Chordata</taxon>
        <taxon>Craniata</taxon>
        <taxon>Vertebrata</taxon>
        <taxon>Euteleostomi</taxon>
        <taxon>Actinopterygii</taxon>
        <taxon>Neopterygii</taxon>
        <taxon>Teleostei</taxon>
        <taxon>Ostariophysi</taxon>
        <taxon>Cypriniformes</taxon>
        <taxon>Cyprinidae</taxon>
        <taxon>Labeoninae</taxon>
        <taxon>Labeonini</taxon>
        <taxon>Cirrhinus</taxon>
    </lineage>
</organism>
<feature type="region of interest" description="Disordered" evidence="1">
    <location>
        <begin position="36"/>
        <end position="60"/>
    </location>
</feature>
<feature type="non-terminal residue" evidence="2">
    <location>
        <position position="1"/>
    </location>
</feature>
<evidence type="ECO:0000256" key="1">
    <source>
        <dbReference type="SAM" id="MobiDB-lite"/>
    </source>
</evidence>
<protein>
    <submittedName>
        <fullName evidence="2">Uncharacterized protein</fullName>
    </submittedName>
</protein>
<feature type="compositionally biased region" description="Low complexity" evidence="1">
    <location>
        <begin position="42"/>
        <end position="60"/>
    </location>
</feature>
<comment type="caution">
    <text evidence="2">The sequence shown here is derived from an EMBL/GenBank/DDBJ whole genome shotgun (WGS) entry which is preliminary data.</text>
</comment>
<evidence type="ECO:0000313" key="2">
    <source>
        <dbReference type="EMBL" id="KAL0196523.1"/>
    </source>
</evidence>